<accession>A0A1Y1QM94</accession>
<reference evidence="1 2" key="1">
    <citation type="submission" date="2017-01" db="EMBL/GenBank/DDBJ databases">
        <title>Novel large sulfur bacteria in the metagenomes of groundwater-fed chemosynthetic microbial mats in the Lake Huron basin.</title>
        <authorList>
            <person name="Sharrar A.M."/>
            <person name="Flood B.E."/>
            <person name="Bailey J.V."/>
            <person name="Jones D.S."/>
            <person name="Biddanda B."/>
            <person name="Ruberg S.A."/>
            <person name="Marcus D.N."/>
            <person name="Dick G.J."/>
        </authorList>
    </citation>
    <scope>NUCLEOTIDE SEQUENCE [LARGE SCALE GENOMIC DNA]</scope>
    <source>
        <strain evidence="1">A8</strain>
    </source>
</reference>
<protein>
    <submittedName>
        <fullName evidence="1">Uncharacterized protein</fullName>
    </submittedName>
</protein>
<dbReference type="AlphaFoldDB" id="A0A1Y1QM94"/>
<organism evidence="1 2">
    <name type="scientific">Thiothrix lacustris</name>
    <dbReference type="NCBI Taxonomy" id="525917"/>
    <lineage>
        <taxon>Bacteria</taxon>
        <taxon>Pseudomonadati</taxon>
        <taxon>Pseudomonadota</taxon>
        <taxon>Gammaproteobacteria</taxon>
        <taxon>Thiotrichales</taxon>
        <taxon>Thiotrichaceae</taxon>
        <taxon>Thiothrix</taxon>
    </lineage>
</organism>
<evidence type="ECO:0000313" key="1">
    <source>
        <dbReference type="EMBL" id="OQX08756.1"/>
    </source>
</evidence>
<gene>
    <name evidence="1" type="ORF">BWK73_24600</name>
</gene>
<sequence length="62" mass="6712">MHAGTLNLSTLYAVASKDVSGDAMHGNSASGREYGKIVVNTTQTISELQGFYIWGKYESSRL</sequence>
<dbReference type="Proteomes" id="UP000192491">
    <property type="component" value="Unassembled WGS sequence"/>
</dbReference>
<proteinExistence type="predicted"/>
<evidence type="ECO:0000313" key="2">
    <source>
        <dbReference type="Proteomes" id="UP000192491"/>
    </source>
</evidence>
<comment type="caution">
    <text evidence="1">The sequence shown here is derived from an EMBL/GenBank/DDBJ whole genome shotgun (WGS) entry which is preliminary data.</text>
</comment>
<name>A0A1Y1QM94_9GAMM</name>
<dbReference type="EMBL" id="MTEJ01000166">
    <property type="protein sequence ID" value="OQX08756.1"/>
    <property type="molecule type" value="Genomic_DNA"/>
</dbReference>